<feature type="transmembrane region" description="Helical" evidence="1">
    <location>
        <begin position="29"/>
        <end position="46"/>
    </location>
</feature>
<feature type="transmembrane region" description="Helical" evidence="1">
    <location>
        <begin position="52"/>
        <end position="70"/>
    </location>
</feature>
<name>A0A5R8ZB78_9PSED</name>
<keyword evidence="3" id="KW-1185">Reference proteome</keyword>
<evidence type="ECO:0000313" key="3">
    <source>
        <dbReference type="Proteomes" id="UP000309819"/>
    </source>
</evidence>
<dbReference type="Proteomes" id="UP000309819">
    <property type="component" value="Unassembled WGS sequence"/>
</dbReference>
<dbReference type="OrthoDB" id="6978666at2"/>
<comment type="caution">
    <text evidence="2">The sequence shown here is derived from an EMBL/GenBank/DDBJ whole genome shotgun (WGS) entry which is preliminary data.</text>
</comment>
<evidence type="ECO:0000313" key="2">
    <source>
        <dbReference type="EMBL" id="TLP63078.1"/>
    </source>
</evidence>
<dbReference type="AlphaFoldDB" id="A0A5R8ZB78"/>
<gene>
    <name evidence="2" type="ORF">FEM01_06195</name>
</gene>
<proteinExistence type="predicted"/>
<organism evidence="2 3">
    <name type="scientific">Pseudomonas mosselii</name>
    <dbReference type="NCBI Taxonomy" id="78327"/>
    <lineage>
        <taxon>Bacteria</taxon>
        <taxon>Pseudomonadati</taxon>
        <taxon>Pseudomonadota</taxon>
        <taxon>Gammaproteobacteria</taxon>
        <taxon>Pseudomonadales</taxon>
        <taxon>Pseudomonadaceae</taxon>
        <taxon>Pseudomonas</taxon>
    </lineage>
</organism>
<keyword evidence="1" id="KW-0812">Transmembrane</keyword>
<accession>A0A5R8ZB78</accession>
<dbReference type="EMBL" id="VAUO01000002">
    <property type="protein sequence ID" value="TLP63078.1"/>
    <property type="molecule type" value="Genomic_DNA"/>
</dbReference>
<evidence type="ECO:0000256" key="1">
    <source>
        <dbReference type="SAM" id="Phobius"/>
    </source>
</evidence>
<reference evidence="2 3" key="1">
    <citation type="submission" date="2019-05" db="EMBL/GenBank/DDBJ databases">
        <title>Pseudomonas sp. SC006 isolated from lettuce that can produce HBGAs.</title>
        <authorList>
            <person name="Wang D."/>
            <person name="Liao N."/>
            <person name="Liu D."/>
            <person name="Zhang Z."/>
            <person name="Zou S."/>
        </authorList>
    </citation>
    <scope>NUCLEOTIDE SEQUENCE [LARGE SCALE GENOMIC DNA]</scope>
    <source>
        <strain evidence="2 3">SC006</strain>
    </source>
</reference>
<keyword evidence="1" id="KW-0472">Membrane</keyword>
<sequence>MSEIIHLAIALGAYVLLDRFLRSYAIRKWLGVALMVIGPIGCILASQTRFLGMDVGLLSVYAVGLGVGLFQRRRRFESLGSSSR</sequence>
<protein>
    <submittedName>
        <fullName evidence="2">Uncharacterized protein</fullName>
    </submittedName>
</protein>
<keyword evidence="1" id="KW-1133">Transmembrane helix</keyword>